<accession>A0A133VJB3</accession>
<keyword evidence="2" id="KW-1185">Reference proteome</keyword>
<organism evidence="1 2">
    <name type="scientific">candidate division MSBL1 archaeon SCGC-AAA382A20</name>
    <dbReference type="NCBI Taxonomy" id="1698280"/>
    <lineage>
        <taxon>Archaea</taxon>
        <taxon>Methanobacteriati</taxon>
        <taxon>Methanobacteriota</taxon>
        <taxon>candidate division MSBL1</taxon>
    </lineage>
</organism>
<proteinExistence type="predicted"/>
<name>A0A133VJB3_9EURY</name>
<dbReference type="EMBL" id="LHYE01000042">
    <property type="protein sequence ID" value="KXB06542.1"/>
    <property type="molecule type" value="Genomic_DNA"/>
</dbReference>
<gene>
    <name evidence="1" type="ORF">AKJ51_03560</name>
</gene>
<evidence type="ECO:0000313" key="2">
    <source>
        <dbReference type="Proteomes" id="UP000070263"/>
    </source>
</evidence>
<evidence type="ECO:0000313" key="1">
    <source>
        <dbReference type="EMBL" id="KXB06542.1"/>
    </source>
</evidence>
<sequence length="65" mass="8047">MEEKKGDRLGLHFDVIQNRRVYDGRREIWFWCWFHPEKVSRAPEGFREFFEGKVMEREVPAFEEL</sequence>
<comment type="caution">
    <text evidence="1">The sequence shown here is derived from an EMBL/GenBank/DDBJ whole genome shotgun (WGS) entry which is preliminary data.</text>
</comment>
<dbReference type="AlphaFoldDB" id="A0A133VJB3"/>
<reference evidence="1 2" key="1">
    <citation type="journal article" date="2016" name="Sci. Rep.">
        <title>Metabolic traits of an uncultured archaeal lineage -MSBL1- from brine pools of the Red Sea.</title>
        <authorList>
            <person name="Mwirichia R."/>
            <person name="Alam I."/>
            <person name="Rashid M."/>
            <person name="Vinu M."/>
            <person name="Ba-Alawi W."/>
            <person name="Anthony Kamau A."/>
            <person name="Kamanda Ngugi D."/>
            <person name="Goker M."/>
            <person name="Klenk H.P."/>
            <person name="Bajic V."/>
            <person name="Stingl U."/>
        </authorList>
    </citation>
    <scope>NUCLEOTIDE SEQUENCE [LARGE SCALE GENOMIC DNA]</scope>
    <source>
        <strain evidence="1">SCGC-AAA382A20</strain>
    </source>
</reference>
<protein>
    <submittedName>
        <fullName evidence="1">Uncharacterized protein</fullName>
    </submittedName>
</protein>
<dbReference type="Proteomes" id="UP000070263">
    <property type="component" value="Unassembled WGS sequence"/>
</dbReference>